<keyword evidence="16" id="KW-0865">Zymogen</keyword>
<keyword evidence="15" id="KW-0472">Membrane</keyword>
<dbReference type="PRINTS" id="PR00834">
    <property type="entry name" value="PROTEASES2C"/>
</dbReference>
<proteinExistence type="inferred from homology"/>
<evidence type="ECO:0000256" key="15">
    <source>
        <dbReference type="ARBA" id="ARBA00023136"/>
    </source>
</evidence>
<evidence type="ECO:0000256" key="14">
    <source>
        <dbReference type="ARBA" id="ARBA00023128"/>
    </source>
</evidence>
<keyword evidence="8" id="KW-0812">Transmembrane</keyword>
<dbReference type="Gene3D" id="2.40.10.120">
    <property type="match status" value="1"/>
</dbReference>
<dbReference type="GO" id="GO:0043065">
    <property type="term" value="P:positive regulation of apoptotic process"/>
    <property type="evidence" value="ECO:0007669"/>
    <property type="project" value="UniProtKB-ARBA"/>
</dbReference>
<keyword evidence="14" id="KW-0496">Mitochondrion</keyword>
<keyword evidence="7" id="KW-0645">Protease</keyword>
<dbReference type="EMBL" id="LR899011">
    <property type="protein sequence ID" value="CAD7085010.1"/>
    <property type="molecule type" value="Genomic_DNA"/>
</dbReference>
<evidence type="ECO:0000256" key="16">
    <source>
        <dbReference type="ARBA" id="ARBA00023145"/>
    </source>
</evidence>
<dbReference type="FunFam" id="2.40.10.120:FF:000004">
    <property type="entry name" value="Serine protease HTRA2, mitochondrial"/>
    <property type="match status" value="1"/>
</dbReference>
<dbReference type="PANTHER" id="PTHR22939">
    <property type="entry name" value="SERINE PROTEASE FAMILY S1C HTRA-RELATED"/>
    <property type="match status" value="1"/>
</dbReference>
<evidence type="ECO:0000256" key="6">
    <source>
        <dbReference type="ARBA" id="ARBA00016929"/>
    </source>
</evidence>
<comment type="similarity">
    <text evidence="4">Belongs to the peptidase S1C family.</text>
</comment>
<dbReference type="SUPFAM" id="SSF50494">
    <property type="entry name" value="Trypsin-like serine proteases"/>
    <property type="match status" value="1"/>
</dbReference>
<keyword evidence="12" id="KW-0809">Transit peptide</keyword>
<dbReference type="OrthoDB" id="4217619at2759"/>
<evidence type="ECO:0000256" key="13">
    <source>
        <dbReference type="ARBA" id="ARBA00022989"/>
    </source>
</evidence>
<dbReference type="InParanoid" id="A0A7R8UQQ0"/>
<evidence type="ECO:0000256" key="3">
    <source>
        <dbReference type="ARBA" id="ARBA00004375"/>
    </source>
</evidence>
<dbReference type="InterPro" id="IPR001940">
    <property type="entry name" value="Peptidase_S1C"/>
</dbReference>
<dbReference type="Pfam" id="PF13365">
    <property type="entry name" value="Trypsin_2"/>
    <property type="match status" value="1"/>
</dbReference>
<evidence type="ECO:0000256" key="8">
    <source>
        <dbReference type="ARBA" id="ARBA00022692"/>
    </source>
</evidence>
<evidence type="ECO:0000256" key="9">
    <source>
        <dbReference type="ARBA" id="ARBA00022703"/>
    </source>
</evidence>
<evidence type="ECO:0000313" key="19">
    <source>
        <dbReference type="EMBL" id="CAD7085010.1"/>
    </source>
</evidence>
<keyword evidence="10" id="KW-0378">Hydrolase</keyword>
<comment type="catalytic activity">
    <reaction evidence="1">
        <text>Cleavage of non-polar aliphatic amino-acids at the P1 position, with a preference for Val, Ile and Met. At the P2 and P3 positions, Arg is selected most strongly with a secondary preference for other hydrophilic residues.</text>
        <dbReference type="EC" id="3.4.21.108"/>
    </reaction>
</comment>
<keyword evidence="9" id="KW-0053">Apoptosis</keyword>
<evidence type="ECO:0000256" key="12">
    <source>
        <dbReference type="ARBA" id="ARBA00022946"/>
    </source>
</evidence>
<evidence type="ECO:0000256" key="4">
    <source>
        <dbReference type="ARBA" id="ARBA00010541"/>
    </source>
</evidence>
<dbReference type="GO" id="GO:0006915">
    <property type="term" value="P:apoptotic process"/>
    <property type="evidence" value="ECO:0007669"/>
    <property type="project" value="UniProtKB-KW"/>
</dbReference>
<name>A0A7R8UQQ0_HERIL</name>
<protein>
    <recommendedName>
        <fullName evidence="6">Serine protease HTRA2, mitochondrial</fullName>
        <ecNumber evidence="5">3.4.21.108</ecNumber>
    </recommendedName>
    <alternativeName>
        <fullName evidence="17">High temperature requirement protein A2</fullName>
    </alternativeName>
</protein>
<evidence type="ECO:0000256" key="10">
    <source>
        <dbReference type="ARBA" id="ARBA00022801"/>
    </source>
</evidence>
<reference evidence="19 20" key="1">
    <citation type="submission" date="2020-11" db="EMBL/GenBank/DDBJ databases">
        <authorList>
            <person name="Wallbank WR R."/>
            <person name="Pardo Diaz C."/>
            <person name="Kozak K."/>
            <person name="Martin S."/>
            <person name="Jiggins C."/>
            <person name="Moest M."/>
            <person name="Warren A I."/>
            <person name="Generalovic N T."/>
            <person name="Byers J.R.P. K."/>
            <person name="Montejo-Kovacevich G."/>
            <person name="Yen C E."/>
        </authorList>
    </citation>
    <scope>NUCLEOTIDE SEQUENCE [LARGE SCALE GENOMIC DNA]</scope>
</reference>
<evidence type="ECO:0000256" key="18">
    <source>
        <dbReference type="ARBA" id="ARBA00035606"/>
    </source>
</evidence>
<dbReference type="GO" id="GO:0007005">
    <property type="term" value="P:mitochondrion organization"/>
    <property type="evidence" value="ECO:0007669"/>
    <property type="project" value="UniProtKB-ARBA"/>
</dbReference>
<evidence type="ECO:0000313" key="20">
    <source>
        <dbReference type="Proteomes" id="UP000594454"/>
    </source>
</evidence>
<dbReference type="GO" id="GO:0031966">
    <property type="term" value="C:mitochondrial membrane"/>
    <property type="evidence" value="ECO:0007669"/>
    <property type="project" value="UniProtKB-SubCell"/>
</dbReference>
<evidence type="ECO:0000256" key="11">
    <source>
        <dbReference type="ARBA" id="ARBA00022825"/>
    </source>
</evidence>
<dbReference type="GO" id="GO:0005758">
    <property type="term" value="C:mitochondrial intermembrane space"/>
    <property type="evidence" value="ECO:0007669"/>
    <property type="project" value="UniProtKB-SubCell"/>
</dbReference>
<evidence type="ECO:0000256" key="2">
    <source>
        <dbReference type="ARBA" id="ARBA00004304"/>
    </source>
</evidence>
<evidence type="ECO:0000256" key="17">
    <source>
        <dbReference type="ARBA" id="ARBA00029644"/>
    </source>
</evidence>
<keyword evidence="13" id="KW-1133">Transmembrane helix</keyword>
<dbReference type="GO" id="GO:0006508">
    <property type="term" value="P:proteolysis"/>
    <property type="evidence" value="ECO:0007669"/>
    <property type="project" value="UniProtKB-KW"/>
</dbReference>
<dbReference type="PANTHER" id="PTHR22939:SF129">
    <property type="entry name" value="SERINE PROTEASE HTRA2, MITOCHONDRIAL"/>
    <property type="match status" value="1"/>
</dbReference>
<comment type="function">
    <text evidence="18">Serine protease that shows proteolytic activity against a non-specific substrate beta-casein. Promotes or induces cell death either by direct binding to and inhibition of BIRC proteins (also called inhibitor of apoptosis proteins, IAPs), leading to an increase in caspase activity, or by a BIRC inhibition-independent, caspase-independent and serine protease activity-dependent mechanism. Can antagonize antiapoptotic activity of th/Diap1 by directly inducing the degradation of th/Diap1.</text>
</comment>
<evidence type="ECO:0000256" key="5">
    <source>
        <dbReference type="ARBA" id="ARBA00013033"/>
    </source>
</evidence>
<sequence length="304" mass="33176">MFSGYIIGSYLDLRRKISNLSPTMRAATTLLLGRRDRFNFIADVVDVAAPCVVYIEIRDTQKLPKSKKPGAISNGSGFIVDSDGLILTNAHVVIDKALRANINLVVRLQDGRTFDGIVESIDHVSDLATVRIKCTGLPTMRLGYSDSLKSGEWVVALGSPLALSNTVTCGIISAYRKSIEIGLKGNERSSFYIQTDAAINDGNSGGPLMNLDGEAIGINCLKVLPGISFAIPIDHVKKFLMEHKAKSSRTYNIKRATETPRYAGMTMLSLSEDLIVALQNKRKFPDVKTGVMVWKVVQESPAEK</sequence>
<dbReference type="Proteomes" id="UP000594454">
    <property type="component" value="Chromosome 3"/>
</dbReference>
<dbReference type="AlphaFoldDB" id="A0A7R8UQQ0"/>
<evidence type="ECO:0000256" key="7">
    <source>
        <dbReference type="ARBA" id="ARBA00022670"/>
    </source>
</evidence>
<evidence type="ECO:0000256" key="1">
    <source>
        <dbReference type="ARBA" id="ARBA00001760"/>
    </source>
</evidence>
<dbReference type="GO" id="GO:0004252">
    <property type="term" value="F:serine-type endopeptidase activity"/>
    <property type="evidence" value="ECO:0007669"/>
    <property type="project" value="InterPro"/>
</dbReference>
<keyword evidence="20" id="KW-1185">Reference proteome</keyword>
<comment type="subcellular location">
    <subcellularLocation>
        <location evidence="3">Mitochondrion intermembrane space</location>
        <topology evidence="3">Single-pass membrane protein</topology>
    </subcellularLocation>
    <subcellularLocation>
        <location evidence="2">Mitochondrion membrane</location>
        <topology evidence="2">Single-pass membrane protein</topology>
    </subcellularLocation>
</comment>
<gene>
    <name evidence="19" type="ORF">HERILL_LOCUS7878</name>
</gene>
<keyword evidence="11" id="KW-0720">Serine protease</keyword>
<organism evidence="19 20">
    <name type="scientific">Hermetia illucens</name>
    <name type="common">Black soldier fly</name>
    <dbReference type="NCBI Taxonomy" id="343691"/>
    <lineage>
        <taxon>Eukaryota</taxon>
        <taxon>Metazoa</taxon>
        <taxon>Ecdysozoa</taxon>
        <taxon>Arthropoda</taxon>
        <taxon>Hexapoda</taxon>
        <taxon>Insecta</taxon>
        <taxon>Pterygota</taxon>
        <taxon>Neoptera</taxon>
        <taxon>Endopterygota</taxon>
        <taxon>Diptera</taxon>
        <taxon>Brachycera</taxon>
        <taxon>Stratiomyomorpha</taxon>
        <taxon>Stratiomyidae</taxon>
        <taxon>Hermetiinae</taxon>
        <taxon>Hermetia</taxon>
    </lineage>
</organism>
<dbReference type="EC" id="3.4.21.108" evidence="5"/>
<dbReference type="InterPro" id="IPR009003">
    <property type="entry name" value="Peptidase_S1_PA"/>
</dbReference>
<accession>A0A7R8UQQ0</accession>